<dbReference type="GO" id="GO:0006955">
    <property type="term" value="P:immune response"/>
    <property type="evidence" value="ECO:0000318"/>
    <property type="project" value="GO_Central"/>
</dbReference>
<dbReference type="Gene3D" id="2.60.40.10">
    <property type="entry name" value="Immunoglobulins"/>
    <property type="match status" value="1"/>
</dbReference>
<dbReference type="InterPro" id="IPR013106">
    <property type="entry name" value="Ig_V-set"/>
</dbReference>
<evidence type="ECO:0000313" key="2">
    <source>
        <dbReference type="Ensembl" id="ENSOANP00000016407.2"/>
    </source>
</evidence>
<sequence>GEKVLIHSPDSLSVSLGNKCTITCKSSETLTHSDGISYLNWYQQKPGQPPELLIYKASTLQTGVLARFSGSGAGMDFTLTISGVEADDAADYFCGQSVWVPPT</sequence>
<dbReference type="Bgee" id="ENSOANG00000010343">
    <property type="expression patterns" value="Expressed in endometrium and 2 other cell types or tissues"/>
</dbReference>
<reference evidence="2" key="2">
    <citation type="submission" date="2025-08" db="UniProtKB">
        <authorList>
            <consortium name="Ensembl"/>
        </authorList>
    </citation>
    <scope>IDENTIFICATION</scope>
    <source>
        <strain evidence="2">Glennie</strain>
    </source>
</reference>
<dbReference type="InterPro" id="IPR007110">
    <property type="entry name" value="Ig-like_dom"/>
</dbReference>
<dbReference type="PANTHER" id="PTHR23267">
    <property type="entry name" value="IMMUNOGLOBULIN LIGHT CHAIN"/>
    <property type="match status" value="1"/>
</dbReference>
<dbReference type="OMA" id="NKCTITC"/>
<name>F7B4H4_ORNAN</name>
<dbReference type="Ensembl" id="ENSOANT00000016410.2">
    <property type="protein sequence ID" value="ENSOANP00000016407.2"/>
    <property type="gene ID" value="ENSOANG00000010343.2"/>
</dbReference>
<proteinExistence type="predicted"/>
<dbReference type="AlphaFoldDB" id="F7B4H4"/>
<dbReference type="SUPFAM" id="SSF48726">
    <property type="entry name" value="Immunoglobulin"/>
    <property type="match status" value="1"/>
</dbReference>
<dbReference type="Proteomes" id="UP000002279">
    <property type="component" value="Chromosome 18"/>
</dbReference>
<dbReference type="Pfam" id="PF07686">
    <property type="entry name" value="V-set"/>
    <property type="match status" value="1"/>
</dbReference>
<dbReference type="InterPro" id="IPR050150">
    <property type="entry name" value="IgV_Light_Chain"/>
</dbReference>
<reference evidence="2 3" key="1">
    <citation type="journal article" date="2008" name="Nature">
        <title>Genome analysis of the platypus reveals unique signatures of evolution.</title>
        <authorList>
            <person name="Warren W.C."/>
            <person name="Hillier L.W."/>
            <person name="Marshall Graves J.A."/>
            <person name="Birney E."/>
            <person name="Ponting C.P."/>
            <person name="Grutzner F."/>
            <person name="Belov K."/>
            <person name="Miller W."/>
            <person name="Clarke L."/>
            <person name="Chinwalla A.T."/>
            <person name="Yang S.P."/>
            <person name="Heger A."/>
            <person name="Locke D.P."/>
            <person name="Miethke P."/>
            <person name="Waters P.D."/>
            <person name="Veyrunes F."/>
            <person name="Fulton L."/>
            <person name="Fulton B."/>
            <person name="Graves T."/>
            <person name="Wallis J."/>
            <person name="Puente X.S."/>
            <person name="Lopez-Otin C."/>
            <person name="Ordonez G.R."/>
            <person name="Eichler E.E."/>
            <person name="Chen L."/>
            <person name="Cheng Z."/>
            <person name="Deakin J.E."/>
            <person name="Alsop A."/>
            <person name="Thompson K."/>
            <person name="Kirby P."/>
            <person name="Papenfuss A.T."/>
            <person name="Wakefield M.J."/>
            <person name="Olender T."/>
            <person name="Lancet D."/>
            <person name="Huttley G.A."/>
            <person name="Smit A.F."/>
            <person name="Pask A."/>
            <person name="Temple-Smith P."/>
            <person name="Batzer M.A."/>
            <person name="Walker J.A."/>
            <person name="Konkel M.K."/>
            <person name="Harris R.S."/>
            <person name="Whittington C.M."/>
            <person name="Wong E.S."/>
            <person name="Gemmell N.J."/>
            <person name="Buschiazzo E."/>
            <person name="Vargas Jentzsch I.M."/>
            <person name="Merkel A."/>
            <person name="Schmitz J."/>
            <person name="Zemann A."/>
            <person name="Churakov G."/>
            <person name="Kriegs J.O."/>
            <person name="Brosius J."/>
            <person name="Murchison E.P."/>
            <person name="Sachidanandam R."/>
            <person name="Smith C."/>
            <person name="Hannon G.J."/>
            <person name="Tsend-Ayush E."/>
            <person name="McMillan D."/>
            <person name="Attenborough R."/>
            <person name="Rens W."/>
            <person name="Ferguson-Smith M."/>
            <person name="Lefevre C.M."/>
            <person name="Sharp J.A."/>
            <person name="Nicholas K.R."/>
            <person name="Ray D.A."/>
            <person name="Kube M."/>
            <person name="Reinhardt R."/>
            <person name="Pringle T.H."/>
            <person name="Taylor J."/>
            <person name="Jones R.C."/>
            <person name="Nixon B."/>
            <person name="Dacheux J.L."/>
            <person name="Niwa H."/>
            <person name="Sekita Y."/>
            <person name="Huang X."/>
            <person name="Stark A."/>
            <person name="Kheradpour P."/>
            <person name="Kellis M."/>
            <person name="Flicek P."/>
            <person name="Chen Y."/>
            <person name="Webber C."/>
            <person name="Hardison R."/>
            <person name="Nelson J."/>
            <person name="Hallsworth-Pepin K."/>
            <person name="Delehaunty K."/>
            <person name="Markovic C."/>
            <person name="Minx P."/>
            <person name="Feng Y."/>
            <person name="Kremitzki C."/>
            <person name="Mitreva M."/>
            <person name="Glasscock J."/>
            <person name="Wylie T."/>
            <person name="Wohldmann P."/>
            <person name="Thiru P."/>
            <person name="Nhan M.N."/>
            <person name="Pohl C.S."/>
            <person name="Smith S.M."/>
            <person name="Hou S."/>
            <person name="Nefedov M."/>
            <person name="de Jong P.J."/>
            <person name="Renfree M.B."/>
            <person name="Mardis E.R."/>
            <person name="Wilson R.K."/>
        </authorList>
    </citation>
    <scope>NUCLEOTIDE SEQUENCE [LARGE SCALE GENOMIC DNA]</scope>
    <source>
        <strain evidence="2 3">Glennie</strain>
    </source>
</reference>
<reference evidence="2" key="3">
    <citation type="submission" date="2025-09" db="UniProtKB">
        <authorList>
            <consortium name="Ensembl"/>
        </authorList>
    </citation>
    <scope>IDENTIFICATION</scope>
    <source>
        <strain evidence="2">Glennie</strain>
    </source>
</reference>
<dbReference type="InParanoid" id="F7B4H4"/>
<dbReference type="GeneTree" id="ENSGT00940000153770"/>
<accession>F7B4H4</accession>
<dbReference type="PROSITE" id="PS50835">
    <property type="entry name" value="IG_LIKE"/>
    <property type="match status" value="1"/>
</dbReference>
<dbReference type="SMART" id="SM00406">
    <property type="entry name" value="IGv"/>
    <property type="match status" value="1"/>
</dbReference>
<organism evidence="2 3">
    <name type="scientific">Ornithorhynchus anatinus</name>
    <name type="common">Duckbill platypus</name>
    <dbReference type="NCBI Taxonomy" id="9258"/>
    <lineage>
        <taxon>Eukaryota</taxon>
        <taxon>Metazoa</taxon>
        <taxon>Chordata</taxon>
        <taxon>Craniata</taxon>
        <taxon>Vertebrata</taxon>
        <taxon>Euteleostomi</taxon>
        <taxon>Mammalia</taxon>
        <taxon>Monotremata</taxon>
        <taxon>Ornithorhynchidae</taxon>
        <taxon>Ornithorhynchus</taxon>
    </lineage>
</organism>
<feature type="domain" description="Ig-like" evidence="1">
    <location>
        <begin position="2"/>
        <end position="94"/>
    </location>
</feature>
<evidence type="ECO:0000313" key="3">
    <source>
        <dbReference type="Proteomes" id="UP000002279"/>
    </source>
</evidence>
<dbReference type="GO" id="GO:0019814">
    <property type="term" value="C:immunoglobulin complex"/>
    <property type="evidence" value="ECO:0000318"/>
    <property type="project" value="GO_Central"/>
</dbReference>
<dbReference type="FunFam" id="2.60.40.10:FF:002014">
    <property type="entry name" value="Ig kappa chain C region, A allele"/>
    <property type="match status" value="1"/>
</dbReference>
<dbReference type="InterPro" id="IPR036179">
    <property type="entry name" value="Ig-like_dom_sf"/>
</dbReference>
<evidence type="ECO:0000259" key="1">
    <source>
        <dbReference type="PROSITE" id="PS50835"/>
    </source>
</evidence>
<keyword evidence="3" id="KW-1185">Reference proteome</keyword>
<dbReference type="HOGENOM" id="CLU_077975_4_1_1"/>
<dbReference type="InterPro" id="IPR013783">
    <property type="entry name" value="Ig-like_fold"/>
</dbReference>
<protein>
    <recommendedName>
        <fullName evidence="1">Ig-like domain-containing protein</fullName>
    </recommendedName>
</protein>
<dbReference type="FunCoup" id="F7B4H4">
    <property type="interactions" value="453"/>
</dbReference>